<evidence type="ECO:0000256" key="3">
    <source>
        <dbReference type="ARBA" id="ARBA00022692"/>
    </source>
</evidence>
<sequence length="31" mass="3395">MFTLISYIGILISAVVVTLVTYLGLRAIKLI</sequence>
<comment type="subunit">
    <text evidence="9 10">The 4 large subunits of the cytochrome b6-f complex are cytochrome b6, subunit IV (17 kDa polypeptide, PetD), cytochrome f and the Rieske protein, while the 4 small subunits are PetG, PetL, PetM and PetN. The complex functions as a dimer.</text>
</comment>
<comment type="similarity">
    <text evidence="10">Belongs to the PetL family.</text>
</comment>
<dbReference type="SUPFAM" id="SSF103436">
    <property type="entry name" value="PetL subunit of the cytochrome b6f complex"/>
    <property type="match status" value="1"/>
</dbReference>
<keyword evidence="7 10" id="KW-0472">Membrane</keyword>
<reference evidence="11" key="1">
    <citation type="journal article" date="2014" name="BMC Genomics">
        <title>Six newly sequenced chloroplast genomes from prasinophyte green algae provide insights into the relationships among prasinophyte lineages and the diversity of streamlined genome architecture in picoplanktonic species.</title>
        <authorList>
            <person name="Lemieux C."/>
            <person name="Otis C."/>
            <person name="Turmel M."/>
        </authorList>
    </citation>
    <scope>NUCLEOTIDE SEQUENCE</scope>
</reference>
<evidence type="ECO:0000256" key="5">
    <source>
        <dbReference type="ARBA" id="ARBA00022989"/>
    </source>
</evidence>
<evidence type="ECO:0000256" key="10">
    <source>
        <dbReference type="HAMAP-Rule" id="MF_00433"/>
    </source>
</evidence>
<dbReference type="EMBL" id="KJ746600">
    <property type="protein sequence ID" value="AID67689.1"/>
    <property type="molecule type" value="Genomic_DNA"/>
</dbReference>
<comment type="function">
    <text evidence="8 10">Component of the cytochrome b6-f complex, which mediates electron transfer between photosystem II (PSII) and photosystem I (PSI), cyclic electron flow around PSI, and state transitions. PetL is important for photoautotrophic growth as well as for electron transfer efficiency and stability of the cytochrome b6-f complex.</text>
</comment>
<dbReference type="GO" id="GO:0009512">
    <property type="term" value="C:cytochrome b6f complex"/>
    <property type="evidence" value="ECO:0007669"/>
    <property type="project" value="InterPro"/>
</dbReference>
<organism evidence="11">
    <name type="scientific">Nephroselmis astigmatica</name>
    <dbReference type="NCBI Taxonomy" id="259378"/>
    <lineage>
        <taxon>Eukaryota</taxon>
        <taxon>Viridiplantae</taxon>
        <taxon>Chlorophyta</taxon>
        <taxon>Nephroselmidophyceae</taxon>
        <taxon>Nephroselmidales</taxon>
        <taxon>Nephroselmidaceae</taxon>
        <taxon>Nephroselmis</taxon>
    </lineage>
</organism>
<evidence type="ECO:0000256" key="6">
    <source>
        <dbReference type="ARBA" id="ARBA00023078"/>
    </source>
</evidence>
<keyword evidence="3 10" id="KW-0812">Transmembrane</keyword>
<proteinExistence type="inferred from homology"/>
<dbReference type="GeneID" id="20356141"/>
<evidence type="ECO:0000313" key="11">
    <source>
        <dbReference type="EMBL" id="AID67689.1"/>
    </source>
</evidence>
<dbReference type="GO" id="GO:0015979">
    <property type="term" value="P:photosynthesis"/>
    <property type="evidence" value="ECO:0007669"/>
    <property type="project" value="UniProtKB-KW"/>
</dbReference>
<evidence type="ECO:0000256" key="4">
    <source>
        <dbReference type="ARBA" id="ARBA00022982"/>
    </source>
</evidence>
<evidence type="ECO:0000256" key="9">
    <source>
        <dbReference type="ARBA" id="ARBA00025834"/>
    </source>
</evidence>
<keyword evidence="11" id="KW-0934">Plastid</keyword>
<dbReference type="HAMAP" id="MF_00433">
    <property type="entry name" value="Cytb6_f_PetL"/>
    <property type="match status" value="1"/>
</dbReference>
<protein>
    <recommendedName>
        <fullName evidence="10">Cytochrome b6-f complex subunit 6</fullName>
    </recommendedName>
    <alternativeName>
        <fullName evidence="10">Cytochrome b6-f complex subunit PetL</fullName>
    </alternativeName>
    <alternativeName>
        <fullName evidence="10">Cytochrome b6-f complex subunit VI</fullName>
    </alternativeName>
</protein>
<evidence type="ECO:0000256" key="7">
    <source>
        <dbReference type="ARBA" id="ARBA00023136"/>
    </source>
</evidence>
<keyword evidence="2 10" id="KW-0813">Transport</keyword>
<evidence type="ECO:0000256" key="2">
    <source>
        <dbReference type="ARBA" id="ARBA00022448"/>
    </source>
</evidence>
<dbReference type="GO" id="GO:0009535">
    <property type="term" value="C:chloroplast thylakoid membrane"/>
    <property type="evidence" value="ECO:0007669"/>
    <property type="project" value="UniProtKB-SubCell"/>
</dbReference>
<keyword evidence="10" id="KW-0602">Photosynthesis</keyword>
<keyword evidence="6 10" id="KW-0793">Thylakoid</keyword>
<evidence type="ECO:0000256" key="1">
    <source>
        <dbReference type="ARBA" id="ARBA00004167"/>
    </source>
</evidence>
<dbReference type="Pfam" id="PF05115">
    <property type="entry name" value="PetL"/>
    <property type="match status" value="1"/>
</dbReference>
<accession>A0A088CKB9</accession>
<dbReference type="AlphaFoldDB" id="A0A088CKB9"/>
<dbReference type="RefSeq" id="YP_009057830.1">
    <property type="nucleotide sequence ID" value="NC_024829.1"/>
</dbReference>
<comment type="subcellular location">
    <subcellularLocation>
        <location evidence="1">Membrane</location>
        <topology evidence="1">Single-pass membrane protein</topology>
    </subcellularLocation>
    <subcellularLocation>
        <location evidence="10">Plastid</location>
        <location evidence="10">Chloroplast thylakoid membrane</location>
        <topology evidence="10">Single-pass membrane protein</topology>
    </subcellularLocation>
</comment>
<evidence type="ECO:0000256" key="8">
    <source>
        <dbReference type="ARBA" id="ARBA00025197"/>
    </source>
</evidence>
<geneLocation type="chloroplast" evidence="11"/>
<gene>
    <name evidence="10 11" type="primary">petL</name>
</gene>
<dbReference type="GO" id="GO:0009055">
    <property type="term" value="F:electron transfer activity"/>
    <property type="evidence" value="ECO:0007669"/>
    <property type="project" value="InterPro"/>
</dbReference>
<keyword evidence="11" id="KW-0150">Chloroplast</keyword>
<keyword evidence="5 10" id="KW-1133">Transmembrane helix</keyword>
<name>A0A088CKB9_9CHLO</name>
<keyword evidence="4 10" id="KW-0249">Electron transport</keyword>
<feature type="transmembrane region" description="Helical" evidence="10">
    <location>
        <begin position="6"/>
        <end position="25"/>
    </location>
</feature>
<dbReference type="InterPro" id="IPR007802">
    <property type="entry name" value="Cyt_b6/f_cplx_su6"/>
</dbReference>